<comment type="caution">
    <text evidence="2">The sequence shown here is derived from an EMBL/GenBank/DDBJ whole genome shotgun (WGS) entry which is preliminary data.</text>
</comment>
<evidence type="ECO:0000313" key="3">
    <source>
        <dbReference type="Proteomes" id="UP001465976"/>
    </source>
</evidence>
<accession>A0ABR3F7S1</accession>
<dbReference type="Proteomes" id="UP001465976">
    <property type="component" value="Unassembled WGS sequence"/>
</dbReference>
<feature type="compositionally biased region" description="Basic residues" evidence="1">
    <location>
        <begin position="223"/>
        <end position="232"/>
    </location>
</feature>
<name>A0ABR3F7S1_9AGAR</name>
<proteinExistence type="predicted"/>
<feature type="compositionally biased region" description="Polar residues" evidence="1">
    <location>
        <begin position="210"/>
        <end position="220"/>
    </location>
</feature>
<feature type="compositionally biased region" description="Polar residues" evidence="1">
    <location>
        <begin position="133"/>
        <end position="156"/>
    </location>
</feature>
<feature type="compositionally biased region" description="Polar residues" evidence="1">
    <location>
        <begin position="42"/>
        <end position="56"/>
    </location>
</feature>
<feature type="compositionally biased region" description="Basic and acidic residues" evidence="1">
    <location>
        <begin position="86"/>
        <end position="95"/>
    </location>
</feature>
<sequence>MLKHCDHFGIKGSNVVNVDGHLSGANINASYRPSKRHYKNRYITNNHGNKNVTYNDSHIEQRGGRSQGSKMVGEASEGEDLSEDEPGSKQEEERRHQRHQLVESSFDDLGRQLNAKRRVNEPRDSRGQHHSHQTGNRHIPSESTSGHFSTYTQPQMQRPHMPHATHSNPLPYGPTPSCRDSCPSPTSSAPPVTHSNTNPFDEVYLRDFNDQSCIQQTEPSRNPYHRFMKGAS</sequence>
<dbReference type="EMBL" id="JBAHYK010000789">
    <property type="protein sequence ID" value="KAL0571305.1"/>
    <property type="molecule type" value="Genomic_DNA"/>
</dbReference>
<feature type="compositionally biased region" description="Acidic residues" evidence="1">
    <location>
        <begin position="76"/>
        <end position="85"/>
    </location>
</feature>
<organism evidence="2 3">
    <name type="scientific">Marasmius crinis-equi</name>
    <dbReference type="NCBI Taxonomy" id="585013"/>
    <lineage>
        <taxon>Eukaryota</taxon>
        <taxon>Fungi</taxon>
        <taxon>Dikarya</taxon>
        <taxon>Basidiomycota</taxon>
        <taxon>Agaricomycotina</taxon>
        <taxon>Agaricomycetes</taxon>
        <taxon>Agaricomycetidae</taxon>
        <taxon>Agaricales</taxon>
        <taxon>Marasmiineae</taxon>
        <taxon>Marasmiaceae</taxon>
        <taxon>Marasmius</taxon>
    </lineage>
</organism>
<feature type="compositionally biased region" description="Basic and acidic residues" evidence="1">
    <location>
        <begin position="118"/>
        <end position="127"/>
    </location>
</feature>
<reference evidence="2 3" key="1">
    <citation type="submission" date="2024-02" db="EMBL/GenBank/DDBJ databases">
        <title>A draft genome for the cacao thread blight pathogen Marasmius crinis-equi.</title>
        <authorList>
            <person name="Cohen S.P."/>
            <person name="Baruah I.K."/>
            <person name="Amoako-Attah I."/>
            <person name="Bukari Y."/>
            <person name="Meinhardt L.W."/>
            <person name="Bailey B.A."/>
        </authorList>
    </citation>
    <scope>NUCLEOTIDE SEQUENCE [LARGE SCALE GENOMIC DNA]</scope>
    <source>
        <strain evidence="2 3">GH-76</strain>
    </source>
</reference>
<evidence type="ECO:0000256" key="1">
    <source>
        <dbReference type="SAM" id="MobiDB-lite"/>
    </source>
</evidence>
<gene>
    <name evidence="2" type="ORF">V5O48_010655</name>
</gene>
<feature type="region of interest" description="Disordered" evidence="1">
    <location>
        <begin position="42"/>
        <end position="232"/>
    </location>
</feature>
<evidence type="ECO:0000313" key="2">
    <source>
        <dbReference type="EMBL" id="KAL0571305.1"/>
    </source>
</evidence>
<feature type="compositionally biased region" description="Polar residues" evidence="1">
    <location>
        <begin position="183"/>
        <end position="199"/>
    </location>
</feature>
<keyword evidence="3" id="KW-1185">Reference proteome</keyword>
<protein>
    <submittedName>
        <fullName evidence="2">Uncharacterized protein</fullName>
    </submittedName>
</protein>